<dbReference type="STRING" id="1177179.A11A3_13765"/>
<evidence type="ECO:0000256" key="2">
    <source>
        <dbReference type="ARBA" id="ARBA00015915"/>
    </source>
</evidence>
<keyword evidence="5" id="KW-0864">Zinc transport</keyword>
<accession>L0W8Y4</accession>
<evidence type="ECO:0000256" key="3">
    <source>
        <dbReference type="ARBA" id="ARBA00022448"/>
    </source>
</evidence>
<dbReference type="GO" id="GO:0046872">
    <property type="term" value="F:metal ion binding"/>
    <property type="evidence" value="ECO:0007669"/>
    <property type="project" value="InterPro"/>
</dbReference>
<dbReference type="GO" id="GO:0006829">
    <property type="term" value="P:zinc ion transport"/>
    <property type="evidence" value="ECO:0007669"/>
    <property type="project" value="UniProtKB-KW"/>
</dbReference>
<comment type="caution">
    <text evidence="7">The sequence shown here is derived from an EMBL/GenBank/DDBJ whole genome shotgun (WGS) entry which is preliminary data.</text>
</comment>
<dbReference type="SUPFAM" id="SSF53807">
    <property type="entry name" value="Helical backbone' metal receptor"/>
    <property type="match status" value="1"/>
</dbReference>
<dbReference type="Pfam" id="PF01297">
    <property type="entry name" value="ZnuA"/>
    <property type="match status" value="1"/>
</dbReference>
<evidence type="ECO:0000256" key="6">
    <source>
        <dbReference type="SAM" id="SignalP"/>
    </source>
</evidence>
<keyword evidence="5" id="KW-0862">Zinc</keyword>
<feature type="signal peptide" evidence="6">
    <location>
        <begin position="1"/>
        <end position="18"/>
    </location>
</feature>
<evidence type="ECO:0000256" key="1">
    <source>
        <dbReference type="ARBA" id="ARBA00011028"/>
    </source>
</evidence>
<dbReference type="RefSeq" id="WP_008929923.1">
    <property type="nucleotide sequence ID" value="NZ_AMRJ01000026.1"/>
</dbReference>
<comment type="similarity">
    <text evidence="1">Belongs to the bacterial solute-binding protein 9 family.</text>
</comment>
<dbReference type="InterPro" id="IPR006127">
    <property type="entry name" value="ZnuA-like"/>
</dbReference>
<evidence type="ECO:0000313" key="8">
    <source>
        <dbReference type="Proteomes" id="UP000010164"/>
    </source>
</evidence>
<evidence type="ECO:0000313" key="7">
    <source>
        <dbReference type="EMBL" id="EKF73424.1"/>
    </source>
</evidence>
<dbReference type="PATRIC" id="fig|1177179.3.peg.2736"/>
<dbReference type="PANTHER" id="PTHR42953:SF3">
    <property type="entry name" value="HIGH-AFFINITY ZINC UPTAKE SYSTEM PROTEIN ZNUA"/>
    <property type="match status" value="1"/>
</dbReference>
<keyword evidence="5" id="KW-0406">Ion transport</keyword>
<dbReference type="Proteomes" id="UP000010164">
    <property type="component" value="Unassembled WGS sequence"/>
</dbReference>
<dbReference type="EMBL" id="AMRJ01000026">
    <property type="protein sequence ID" value="EKF73424.1"/>
    <property type="molecule type" value="Genomic_DNA"/>
</dbReference>
<dbReference type="eggNOG" id="COG4531">
    <property type="taxonomic scope" value="Bacteria"/>
</dbReference>
<protein>
    <recommendedName>
        <fullName evidence="2">High-affinity zinc uptake system protein ZnuA</fullName>
    </recommendedName>
</protein>
<evidence type="ECO:0000256" key="5">
    <source>
        <dbReference type="ARBA" id="ARBA00022906"/>
    </source>
</evidence>
<dbReference type="PANTHER" id="PTHR42953">
    <property type="entry name" value="HIGH-AFFINITY ZINC UPTAKE SYSTEM PROTEIN ZNUA-RELATED"/>
    <property type="match status" value="1"/>
</dbReference>
<keyword evidence="4 6" id="KW-0732">Signal</keyword>
<reference evidence="7 8" key="1">
    <citation type="journal article" date="2012" name="J. Bacteriol.">
        <title>Genome Sequence of the Alkane-Degrading Bacterium Alcanivorax hongdengensis Type Strain A-11-3.</title>
        <authorList>
            <person name="Lai Q."/>
            <person name="Shao Z."/>
        </authorList>
    </citation>
    <scope>NUCLEOTIDE SEQUENCE [LARGE SCALE GENOMIC DNA]</scope>
    <source>
        <strain evidence="7 8">A-11-3</strain>
    </source>
</reference>
<keyword evidence="8" id="KW-1185">Reference proteome</keyword>
<keyword evidence="3" id="KW-0813">Transport</keyword>
<feature type="chain" id="PRO_5003947769" description="High-affinity zinc uptake system protein ZnuA" evidence="6">
    <location>
        <begin position="19"/>
        <end position="289"/>
    </location>
</feature>
<dbReference type="AlphaFoldDB" id="L0W8Y4"/>
<dbReference type="Gene3D" id="3.40.50.1980">
    <property type="entry name" value="Nitrogenase molybdenum iron protein domain"/>
    <property type="match status" value="2"/>
</dbReference>
<gene>
    <name evidence="7" type="ORF">A11A3_13765</name>
</gene>
<dbReference type="InterPro" id="IPR050492">
    <property type="entry name" value="Bact_metal-bind_prot9"/>
</dbReference>
<sequence length="289" mass="31284">MRALIFSALLLVGSAAWSQTMVASVEPLAKLLRSLYGPSVTVQTLLEANQNPHHLALSPRQALMVQQADLVVWLGSQADPALVPLIARRSGHSLALLSLPGVARLQGHGHDEQAHGEHADDDHDATLNPHLWLSPRNMTLLATALAEQYPDGLAEGQPAAFDAALAEHQARWQQALEPWASTAWLTYHHPWGYLTGPLGLAEPVVVTRQLGAGPGSQRFVALAGQIEKEKIRCAIVEPEARQSLLKKLCSDCRMTPLDPLGRGDTPATYVPWLDTLVDGFRQCLSGEDA</sequence>
<name>L0W8Y4_9GAMM</name>
<proteinExistence type="inferred from homology"/>
<organism evidence="7 8">
    <name type="scientific">Alcanivorax hongdengensis A-11-3</name>
    <dbReference type="NCBI Taxonomy" id="1177179"/>
    <lineage>
        <taxon>Bacteria</taxon>
        <taxon>Pseudomonadati</taxon>
        <taxon>Pseudomonadota</taxon>
        <taxon>Gammaproteobacteria</taxon>
        <taxon>Oceanospirillales</taxon>
        <taxon>Alcanivoracaceae</taxon>
        <taxon>Alcanivorax</taxon>
    </lineage>
</organism>
<dbReference type="OrthoDB" id="7346865at2"/>
<evidence type="ECO:0000256" key="4">
    <source>
        <dbReference type="ARBA" id="ARBA00022729"/>
    </source>
</evidence>